<dbReference type="PANTHER" id="PTHR31973:SF195">
    <property type="entry name" value="MUDR FAMILY TRANSPOSASE"/>
    <property type="match status" value="1"/>
</dbReference>
<evidence type="ECO:0000313" key="2">
    <source>
        <dbReference type="Proteomes" id="UP000479710"/>
    </source>
</evidence>
<dbReference type="AlphaFoldDB" id="A0A6G1BL97"/>
<keyword evidence="2" id="KW-1185">Reference proteome</keyword>
<dbReference type="PANTHER" id="PTHR31973">
    <property type="entry name" value="POLYPROTEIN, PUTATIVE-RELATED"/>
    <property type="match status" value="1"/>
</dbReference>
<evidence type="ECO:0000313" key="1">
    <source>
        <dbReference type="EMBL" id="KAF0888642.1"/>
    </source>
</evidence>
<organism evidence="1 2">
    <name type="scientific">Oryza meyeriana var. granulata</name>
    <dbReference type="NCBI Taxonomy" id="110450"/>
    <lineage>
        <taxon>Eukaryota</taxon>
        <taxon>Viridiplantae</taxon>
        <taxon>Streptophyta</taxon>
        <taxon>Embryophyta</taxon>
        <taxon>Tracheophyta</taxon>
        <taxon>Spermatophyta</taxon>
        <taxon>Magnoliopsida</taxon>
        <taxon>Liliopsida</taxon>
        <taxon>Poales</taxon>
        <taxon>Poaceae</taxon>
        <taxon>BOP clade</taxon>
        <taxon>Oryzoideae</taxon>
        <taxon>Oryzeae</taxon>
        <taxon>Oryzinae</taxon>
        <taxon>Oryza</taxon>
        <taxon>Oryza meyeriana</taxon>
    </lineage>
</organism>
<gene>
    <name evidence="1" type="ORF">E2562_016100</name>
</gene>
<proteinExistence type="predicted"/>
<name>A0A6G1BL97_9ORYZ</name>
<accession>A0A6G1BL97</accession>
<dbReference type="EMBL" id="SPHZ02000012">
    <property type="protein sequence ID" value="KAF0888642.1"/>
    <property type="molecule type" value="Genomic_DNA"/>
</dbReference>
<dbReference type="Proteomes" id="UP000479710">
    <property type="component" value="Unassembled WGS sequence"/>
</dbReference>
<sequence length="122" mass="14327">MASNKWVVDRVVNLLRDDPISGPKELQDELKNKCKIDVPYLRVFKDKERALDMINGQWDDSYDLLPTYRDELLRSVPSSVVELDIEENNGDVYFRRFFVALKPYINGFLQGCRPYIALDRKI</sequence>
<protein>
    <submittedName>
        <fullName evidence="1">Uncharacterized protein</fullName>
    </submittedName>
</protein>
<comment type="caution">
    <text evidence="1">The sequence shown here is derived from an EMBL/GenBank/DDBJ whole genome shotgun (WGS) entry which is preliminary data.</text>
</comment>
<dbReference type="OrthoDB" id="1932754at2759"/>
<reference evidence="1 2" key="1">
    <citation type="submission" date="2019-11" db="EMBL/GenBank/DDBJ databases">
        <title>Whole genome sequence of Oryza granulata.</title>
        <authorList>
            <person name="Li W."/>
        </authorList>
    </citation>
    <scope>NUCLEOTIDE SEQUENCE [LARGE SCALE GENOMIC DNA]</scope>
    <source>
        <strain evidence="2">cv. Menghai</strain>
        <tissue evidence="1">Leaf</tissue>
    </source>
</reference>